<dbReference type="GO" id="GO:0046512">
    <property type="term" value="P:sphingosine biosynthetic process"/>
    <property type="evidence" value="ECO:0007669"/>
    <property type="project" value="TreeGrafter"/>
</dbReference>
<dbReference type="InterPro" id="IPR016064">
    <property type="entry name" value="NAD/diacylglycerol_kinase_sf"/>
</dbReference>
<gene>
    <name evidence="2" type="ORF">CCAM_LOCUS31317</name>
</gene>
<evidence type="ECO:0000313" key="3">
    <source>
        <dbReference type="Proteomes" id="UP000595140"/>
    </source>
</evidence>
<dbReference type="InterPro" id="IPR050187">
    <property type="entry name" value="Lipid_Phosphate_FormReg"/>
</dbReference>
<dbReference type="OrthoDB" id="3853857at2759"/>
<dbReference type="GO" id="GO:0001727">
    <property type="term" value="F:lipid kinase activity"/>
    <property type="evidence" value="ECO:0007669"/>
    <property type="project" value="TreeGrafter"/>
</dbReference>
<dbReference type="GO" id="GO:0005737">
    <property type="term" value="C:cytoplasm"/>
    <property type="evidence" value="ECO:0007669"/>
    <property type="project" value="TreeGrafter"/>
</dbReference>
<dbReference type="InterPro" id="IPR001206">
    <property type="entry name" value="Diacylglycerol_kinase_cat_dom"/>
</dbReference>
<protein>
    <recommendedName>
        <fullName evidence="1">DAGKc domain-containing protein</fullName>
    </recommendedName>
</protein>
<dbReference type="AlphaFoldDB" id="A0A484MKP3"/>
<feature type="domain" description="DAGKc" evidence="1">
    <location>
        <begin position="106"/>
        <end position="180"/>
    </location>
</feature>
<dbReference type="SUPFAM" id="SSF111331">
    <property type="entry name" value="NAD kinase/diacylglycerol kinase-like"/>
    <property type="match status" value="1"/>
</dbReference>
<dbReference type="GO" id="GO:0016773">
    <property type="term" value="F:phosphotransferase activity, alcohol group as acceptor"/>
    <property type="evidence" value="ECO:0007669"/>
    <property type="project" value="UniProtKB-ARBA"/>
</dbReference>
<dbReference type="Gene3D" id="3.40.50.10330">
    <property type="entry name" value="Probable inorganic polyphosphate/atp-NAD kinase, domain 1"/>
    <property type="match status" value="1"/>
</dbReference>
<evidence type="ECO:0000259" key="1">
    <source>
        <dbReference type="PROSITE" id="PS50146"/>
    </source>
</evidence>
<proteinExistence type="predicted"/>
<name>A0A484MKP3_9ASTE</name>
<dbReference type="PANTHER" id="PTHR12358:SF31">
    <property type="entry name" value="ACYLGLYCEROL KINASE, MITOCHONDRIAL"/>
    <property type="match status" value="1"/>
</dbReference>
<dbReference type="Pfam" id="PF00781">
    <property type="entry name" value="DAGK_cat"/>
    <property type="match status" value="1"/>
</dbReference>
<sequence length="180" mass="20093">MDPGDMVLSDRVRIDGTVTQVTLTTGGQLRWPGRCLVIKKEVLCFSVEGSQIKIRAIVERGAGICCGGGYTSPLLRKTFSLDFESISEESLRLWSHKLQEFMDSLGRPKRLFIFVNPYGGKKSASKIFHDDVKPLLEDANIEYALQETRYQLHAKEVVHILDLSEYDGVVCVSGDGILVE</sequence>
<organism evidence="2 3">
    <name type="scientific">Cuscuta campestris</name>
    <dbReference type="NCBI Taxonomy" id="132261"/>
    <lineage>
        <taxon>Eukaryota</taxon>
        <taxon>Viridiplantae</taxon>
        <taxon>Streptophyta</taxon>
        <taxon>Embryophyta</taxon>
        <taxon>Tracheophyta</taxon>
        <taxon>Spermatophyta</taxon>
        <taxon>Magnoliopsida</taxon>
        <taxon>eudicotyledons</taxon>
        <taxon>Gunneridae</taxon>
        <taxon>Pentapetalae</taxon>
        <taxon>asterids</taxon>
        <taxon>lamiids</taxon>
        <taxon>Solanales</taxon>
        <taxon>Convolvulaceae</taxon>
        <taxon>Cuscuteae</taxon>
        <taxon>Cuscuta</taxon>
        <taxon>Cuscuta subgen. Grammica</taxon>
        <taxon>Cuscuta sect. Cleistogrammica</taxon>
    </lineage>
</organism>
<dbReference type="GO" id="GO:0016020">
    <property type="term" value="C:membrane"/>
    <property type="evidence" value="ECO:0007669"/>
    <property type="project" value="TreeGrafter"/>
</dbReference>
<dbReference type="PANTHER" id="PTHR12358">
    <property type="entry name" value="SPHINGOSINE KINASE"/>
    <property type="match status" value="1"/>
</dbReference>
<dbReference type="Proteomes" id="UP000595140">
    <property type="component" value="Unassembled WGS sequence"/>
</dbReference>
<reference evidence="2 3" key="1">
    <citation type="submission" date="2018-04" db="EMBL/GenBank/DDBJ databases">
        <authorList>
            <person name="Vogel A."/>
        </authorList>
    </citation>
    <scope>NUCLEOTIDE SEQUENCE [LARGE SCALE GENOMIC DNA]</scope>
</reference>
<evidence type="ECO:0000313" key="2">
    <source>
        <dbReference type="EMBL" id="VFQ89541.1"/>
    </source>
</evidence>
<dbReference type="EMBL" id="OOIL02003813">
    <property type="protein sequence ID" value="VFQ89541.1"/>
    <property type="molecule type" value="Genomic_DNA"/>
</dbReference>
<dbReference type="PROSITE" id="PS50146">
    <property type="entry name" value="DAGK"/>
    <property type="match status" value="1"/>
</dbReference>
<keyword evidence="3" id="KW-1185">Reference proteome</keyword>
<accession>A0A484MKP3</accession>
<dbReference type="InterPro" id="IPR017438">
    <property type="entry name" value="ATP-NAD_kinase_N"/>
</dbReference>